<reference evidence="7 8" key="2">
    <citation type="submission" date="2013-02" db="EMBL/GenBank/DDBJ databases">
        <title>The Genome Sequence of Plasmodium falciparum Vietnam Oak-Knoll (FVO).</title>
        <authorList>
            <consortium name="The Broad Institute Genome Sequencing Platform"/>
            <consortium name="The Broad Institute Genome Sequencing Center for Infectious Disease"/>
            <person name="Neafsey D."/>
            <person name="Cheeseman I."/>
            <person name="Volkman S."/>
            <person name="Adams J."/>
            <person name="Walker B."/>
            <person name="Young S.K."/>
            <person name="Zeng Q."/>
            <person name="Gargeya S."/>
            <person name="Fitzgerald M."/>
            <person name="Haas B."/>
            <person name="Abouelleil A."/>
            <person name="Alvarado L."/>
            <person name="Arachchi H.M."/>
            <person name="Berlin A.M."/>
            <person name="Chapman S.B."/>
            <person name="Dewar J."/>
            <person name="Goldberg J."/>
            <person name="Griggs A."/>
            <person name="Gujja S."/>
            <person name="Hansen M."/>
            <person name="Howarth C."/>
            <person name="Imamovic A."/>
            <person name="Larimer J."/>
            <person name="McCowan C."/>
            <person name="Murphy C."/>
            <person name="Neiman D."/>
            <person name="Pearson M."/>
            <person name="Priest M."/>
            <person name="Roberts A."/>
            <person name="Saif S."/>
            <person name="Shea T."/>
            <person name="Sisk P."/>
            <person name="Sykes S."/>
            <person name="Wortman J."/>
            <person name="Nusbaum C."/>
            <person name="Birren B."/>
        </authorList>
    </citation>
    <scope>NUCLEOTIDE SEQUENCE [LARGE SCALE GENOMIC DNA]</scope>
    <source>
        <strain evidence="8">Vietnam Oak-Knoll (FVO)</strain>
    </source>
</reference>
<proteinExistence type="predicted"/>
<dbReference type="InterPro" id="IPR042202">
    <property type="entry name" value="Duffy-ag-bd_sf"/>
</dbReference>
<feature type="region of interest" description="Disordered" evidence="1">
    <location>
        <begin position="1135"/>
        <end position="1157"/>
    </location>
</feature>
<dbReference type="Pfam" id="PF22672">
    <property type="entry name" value="DBL_C"/>
    <property type="match status" value="2"/>
</dbReference>
<dbReference type="Proteomes" id="UP000030690">
    <property type="component" value="Unassembled WGS sequence"/>
</dbReference>
<sequence length="1736" mass="194196">MAPPDRGGTQDGADKYKTAPDAKHLLDMIGKDVHDLVKSESNGFKDDLKGDLNTANGHTSELVSTDKTCDLVKEYISKVGATNSDPCTNLSGKVEPRFSNTLGGQCTREKISGSTSTCGACAPYRRLHLCHHNLESIDTKSTTTNKLLLEVCLAAKHEGETLTTQHGQHKLDNNNSSSQLCTVLARSFADIGDIVRGKDLFLGNDKEKDQRKQLDDKLKKIFGKIYEGLTTTRGKNAEELQERYKKDEENYYQLREDWWDANRATIWEAITCGVHGSDYFRATCGGDGKHSTLAKNNCRCKDEKGKNDTDQVPTYFDYVPQYLRWFEEWAEDFCRLRKRKLEDAKSKCRGENGEEKYCSGNGFDCKETVRGDEHFVEKDCHDCSYSCSPFVKWIDNQKLEFLKQKKKYKSEIKKYTNGESRTTGGSKRKKRDAGKSNYDGYEKKFYDILKGGYKDVGKFLQLLNNETTCTKNTEIKEGGNIDFKNVNSAKNSDGNNKTFSRTEICEPCPWCGIEEQKVDGKWKAKNNGECAKVENKIYDPKKTTTIEILTGDNEKFGIYEKYNKFCANGKNGVTSGAPDTAPGKNGNQIVTWQCYYDKKKRSGQNNDNCVEGTWEKFTGKQTVKSYNVFFWDWVYHMLHDSLEWRERLNSCINNAKSQNCKNNKCNRECGCFAKWVVKKKDEWDKIKDHFNKQENIGQNVGFIEFNHYGVLEGVLDKDELLKNIKDTHADAKDIERIDKMLQQAGVVGGGRGGENNTIIDKFLQEEERFAKDCQQKQEECNRQQENTGAGRSATFTPSKPTAPTEEEDEEEEEEEEDEDEDGDEVGGEEETAAEALPDETEVVEETVAKTTTPSVEVCKIVETLFKDGTTLKNACPTKYGSKAPTSWKCVPTTSGGSGEATGSDTTGGDKDGAICIPPRRRRLYVGKLEQWASDETQSKSLETSGQKTPSGDKLRDAFIQSAAIETFFLWHKYKAENTKRQGVGVAPGIGVAPPGGPPPLPRTSLTLGNGGPNGELSPPGVGGVPGVGALGVGGAGIPGELGGLAGVPGQAQLQPLPKLGPTVNGDPDDPEYQLKQGRIPEDFLRQMFYTLADYKDILEGKNDILIGKTGTGSTKDEIAQREKTIKEKIASFFQNGNKEGTPHVPKKPGQTTTKPEDWWQKNGEHIWNGMICALTYTDSEQKGDDAKPTEDPTVKKAFFGTQNGSPLPQPVTASTPTGTYTTRYQYDKVVLKDESSETQARTNDTINNPKLSDFVLRPPYFRYLEEWGQHFCKERMKRLEEIKDDCYKDRGATKQYSGDGETCNEVLPKNDGTVHSLEGQSCADSCKSYKKWIQKKKIEFEEQSNAYSNQKENCKKESKSAEGNNHGNEFCVTVNTCNTAAAFLQKLGPCKKDNDDNEIGEGKKIFDDKDKTFVPATNCKPCSQFKIDCQNGNCGADTNGKCNGKTTITANHIGNGRNSAEDIDMLVSDNSPNGFEDDLDECLLPECADADIFQGIRKDEWTCEKVCGYVVCKPKKVNGETVTKEKDNGKHIVQIRALLRLWLEYFLEDYKKIKHKISHCIKNDDGSKCIKVCDNKCKCVEKWIKLKRDEWKTIKDRFNDQYKMDSDEYYPVKTILEELIPQITDVNEKEKVIKISKFDNSCGCSADANSQKNDGNQDAIDCMLKKLEQKATSCQEQHSGEPCDTTPLEDDDPLEETEENQVKAPEICPNVDTTEEEQTDEKCDSAPTTPKETVPS</sequence>
<feature type="non-terminal residue" evidence="7">
    <location>
        <position position="1736"/>
    </location>
</feature>
<dbReference type="Pfam" id="PF15447">
    <property type="entry name" value="NTS"/>
    <property type="match status" value="1"/>
</dbReference>
<accession>A0A024VCP9</accession>
<feature type="domain" description="Cysteine-rich interdomain region 1 gamma" evidence="5">
    <location>
        <begin position="1461"/>
        <end position="1516"/>
    </location>
</feature>
<dbReference type="Gene3D" id="1.20.1310.20">
    <property type="entry name" value="Duffy-antigen binding domain"/>
    <property type="match status" value="2"/>
</dbReference>
<dbReference type="EMBL" id="KI925024">
    <property type="protein sequence ID" value="ETW20204.1"/>
    <property type="molecule type" value="Genomic_DNA"/>
</dbReference>
<feature type="compositionally biased region" description="Polar residues" evidence="1">
    <location>
        <begin position="933"/>
        <end position="949"/>
    </location>
</feature>
<feature type="domain" description="Duffy-binding-like" evidence="2">
    <location>
        <begin position="629"/>
        <end position="779"/>
    </location>
</feature>
<dbReference type="Pfam" id="PF18562">
    <property type="entry name" value="CIDR1_gamma"/>
    <property type="match status" value="1"/>
</dbReference>
<dbReference type="FunFam" id="1.20.58.830:FF:000001">
    <property type="entry name" value="Erythrocyte membrane protein 1, PfEMP1"/>
    <property type="match status" value="1"/>
</dbReference>
<feature type="region of interest" description="Disordered" evidence="1">
    <location>
        <begin position="1673"/>
        <end position="1736"/>
    </location>
</feature>
<evidence type="ECO:0000259" key="6">
    <source>
        <dbReference type="Pfam" id="PF22672"/>
    </source>
</evidence>
<evidence type="ECO:0000259" key="3">
    <source>
        <dbReference type="Pfam" id="PF05424"/>
    </source>
</evidence>
<dbReference type="FunFam" id="1.20.1310.20:FF:000001">
    <property type="entry name" value="Erythrocyte membrane protein 1, PfEMP1"/>
    <property type="match status" value="1"/>
</dbReference>
<feature type="compositionally biased region" description="Polar residues" evidence="1">
    <location>
        <begin position="1200"/>
        <end position="1219"/>
    </location>
</feature>
<feature type="region of interest" description="Disordered" evidence="1">
    <location>
        <begin position="1198"/>
        <end position="1219"/>
    </location>
</feature>
<evidence type="ECO:0000259" key="4">
    <source>
        <dbReference type="Pfam" id="PF15447"/>
    </source>
</evidence>
<feature type="compositionally biased region" description="Acidic residues" evidence="1">
    <location>
        <begin position="804"/>
        <end position="844"/>
    </location>
</feature>
<dbReference type="GO" id="GO:0016020">
    <property type="term" value="C:membrane"/>
    <property type="evidence" value="ECO:0007669"/>
    <property type="project" value="InterPro"/>
</dbReference>
<name>A0A024VCP9_PLAFA</name>
<dbReference type="Pfam" id="PF03011">
    <property type="entry name" value="PFEMP"/>
    <property type="match status" value="2"/>
</dbReference>
<evidence type="ECO:0000313" key="8">
    <source>
        <dbReference type="Proteomes" id="UP000030690"/>
    </source>
</evidence>
<evidence type="ECO:0008006" key="9">
    <source>
        <dbReference type="Google" id="ProtNLM"/>
    </source>
</evidence>
<dbReference type="InterPro" id="IPR008602">
    <property type="entry name" value="Duffy-antigen-binding"/>
</dbReference>
<protein>
    <recommendedName>
        <fullName evidence="9">Duffy-binding-like domain-containing protein</fullName>
    </recommendedName>
</protein>
<reference evidence="7 8" key="1">
    <citation type="submission" date="2013-02" db="EMBL/GenBank/DDBJ databases">
        <title>The Genome Annotation of Plasmodium falciparum Vietnam Oak-Knoll (FVO).</title>
        <authorList>
            <consortium name="The Broad Institute Genome Sequencing Platform"/>
            <consortium name="The Broad Institute Genome Sequencing Center for Infectious Disease"/>
            <person name="Neafsey D."/>
            <person name="Hoffman S."/>
            <person name="Volkman S."/>
            <person name="Rosenthal P."/>
            <person name="Walker B."/>
            <person name="Young S.K."/>
            <person name="Zeng Q."/>
            <person name="Gargeya S."/>
            <person name="Fitzgerald M."/>
            <person name="Haas B."/>
            <person name="Abouelleil A."/>
            <person name="Allen A.W."/>
            <person name="Alvarado L."/>
            <person name="Arachchi H.M."/>
            <person name="Berlin A.M."/>
            <person name="Chapman S.B."/>
            <person name="Gainer-Dewar J."/>
            <person name="Goldberg J."/>
            <person name="Griggs A."/>
            <person name="Gujja S."/>
            <person name="Hansen M."/>
            <person name="Howarth C."/>
            <person name="Imamovic A."/>
            <person name="Ireland A."/>
            <person name="Larimer J."/>
            <person name="McCowan C."/>
            <person name="Murphy C."/>
            <person name="Pearson M."/>
            <person name="Poon T.W."/>
            <person name="Priest M."/>
            <person name="Roberts A."/>
            <person name="Saif S."/>
            <person name="Shea T."/>
            <person name="Sisk P."/>
            <person name="Sykes S."/>
            <person name="Wortman J."/>
            <person name="Nusbaum C."/>
            <person name="Birren B."/>
        </authorList>
    </citation>
    <scope>NUCLEOTIDE SEQUENCE [LARGE SCALE GENOMIC DNA]</scope>
    <source>
        <strain evidence="8">Vietnam Oak-Knoll (FVO)</strain>
    </source>
</reference>
<feature type="domain" description="Plasmodium falciparum erythrocyte membrane protein-1 N-terminal segment" evidence="4">
    <location>
        <begin position="21"/>
        <end position="55"/>
    </location>
</feature>
<feature type="region of interest" description="Disordered" evidence="1">
    <location>
        <begin position="774"/>
        <end position="848"/>
    </location>
</feature>
<organism evidence="7 8">
    <name type="scientific">Plasmodium falciparum Vietnam Oak-Knoll</name>
    <name type="common">FVO</name>
    <dbReference type="NCBI Taxonomy" id="1036723"/>
    <lineage>
        <taxon>Eukaryota</taxon>
        <taxon>Sar</taxon>
        <taxon>Alveolata</taxon>
        <taxon>Apicomplexa</taxon>
        <taxon>Aconoidasida</taxon>
        <taxon>Haemosporida</taxon>
        <taxon>Plasmodiidae</taxon>
        <taxon>Plasmodium</taxon>
        <taxon>Plasmodium (Laverania)</taxon>
    </lineage>
</organism>
<feature type="compositionally biased region" description="Polar residues" evidence="1">
    <location>
        <begin position="783"/>
        <end position="801"/>
    </location>
</feature>
<gene>
    <name evidence="7" type="ORF">PFFVO_00828</name>
</gene>
<feature type="domain" description="Duffy-binding-like" evidence="2">
    <location>
        <begin position="1538"/>
        <end position="1680"/>
    </location>
</feature>
<feature type="region of interest" description="Disordered" evidence="1">
    <location>
        <begin position="933"/>
        <end position="952"/>
    </location>
</feature>
<evidence type="ECO:0000313" key="7">
    <source>
        <dbReference type="EMBL" id="ETW20204.1"/>
    </source>
</evidence>
<feature type="domain" description="Duffy-antigen binding" evidence="3">
    <location>
        <begin position="119"/>
        <end position="324"/>
    </location>
</feature>
<dbReference type="SUPFAM" id="SSF140924">
    <property type="entry name" value="Duffy binding domain-like"/>
    <property type="match status" value="4"/>
</dbReference>
<dbReference type="InterPro" id="IPR029210">
    <property type="entry name" value="PfEMP1_NTS"/>
</dbReference>
<dbReference type="InterPro" id="IPR054595">
    <property type="entry name" value="DBL_C"/>
</dbReference>
<dbReference type="Pfam" id="PF05424">
    <property type="entry name" value="Duffy_binding"/>
    <property type="match status" value="2"/>
</dbReference>
<dbReference type="GO" id="GO:0046789">
    <property type="term" value="F:host cell surface receptor binding"/>
    <property type="evidence" value="ECO:0007669"/>
    <property type="project" value="InterPro"/>
</dbReference>
<feature type="compositionally biased region" description="Acidic residues" evidence="1">
    <location>
        <begin position="1687"/>
        <end position="1699"/>
    </location>
</feature>
<dbReference type="FunFam" id="1.20.58.830:FF:000003">
    <property type="entry name" value="Erythrocyte membrane protein 1, PfEMP1"/>
    <property type="match status" value="1"/>
</dbReference>
<dbReference type="InterPro" id="IPR004258">
    <property type="entry name" value="DBL"/>
</dbReference>
<dbReference type="FunFam" id="1.20.58.1930:FF:000001">
    <property type="entry name" value="Erythrocyte membrane protein 1, PfEMP1"/>
    <property type="match status" value="1"/>
</dbReference>
<evidence type="ECO:0000259" key="5">
    <source>
        <dbReference type="Pfam" id="PF18562"/>
    </source>
</evidence>
<feature type="domain" description="Duffy-binding-like" evidence="6">
    <location>
        <begin position="328"/>
        <end position="488"/>
    </location>
</feature>
<evidence type="ECO:0000256" key="1">
    <source>
        <dbReference type="SAM" id="MobiDB-lite"/>
    </source>
</evidence>
<dbReference type="InterPro" id="IPR041480">
    <property type="entry name" value="CIDR1_gamma"/>
</dbReference>
<feature type="domain" description="Duffy-antigen binding" evidence="3">
    <location>
        <begin position="914"/>
        <end position="1195"/>
    </location>
</feature>
<evidence type="ECO:0000259" key="2">
    <source>
        <dbReference type="Pfam" id="PF03011"/>
    </source>
</evidence>
<feature type="compositionally biased region" description="Polar residues" evidence="1">
    <location>
        <begin position="1726"/>
        <end position="1736"/>
    </location>
</feature>
<feature type="domain" description="Duffy-binding-like" evidence="6">
    <location>
        <begin position="1266"/>
        <end position="1415"/>
    </location>
</feature>
<dbReference type="Gene3D" id="1.20.58.1930">
    <property type="match status" value="1"/>
</dbReference>
<feature type="region of interest" description="Disordered" evidence="1">
    <location>
        <begin position="890"/>
        <end position="915"/>
    </location>
</feature>
<dbReference type="Gene3D" id="1.20.58.830">
    <property type="match status" value="3"/>
</dbReference>